<sequence>AYNSADISITKKSLFFIFYKYNLIAYYKALLEADAETADKRIKKIKKVQKKF</sequence>
<dbReference type="AlphaFoldDB" id="A0A9P5CM94"/>
<feature type="non-terminal residue" evidence="1">
    <location>
        <position position="1"/>
    </location>
</feature>
<accession>A0A9P5CM94</accession>
<name>A0A9P5CM94_CRYP1</name>
<organism evidence="1 2">
    <name type="scientific">Cryphonectria parasitica (strain ATCC 38755 / EP155)</name>
    <dbReference type="NCBI Taxonomy" id="660469"/>
    <lineage>
        <taxon>Eukaryota</taxon>
        <taxon>Fungi</taxon>
        <taxon>Dikarya</taxon>
        <taxon>Ascomycota</taxon>
        <taxon>Pezizomycotina</taxon>
        <taxon>Sordariomycetes</taxon>
        <taxon>Sordariomycetidae</taxon>
        <taxon>Diaporthales</taxon>
        <taxon>Cryphonectriaceae</taxon>
        <taxon>Cryphonectria-Endothia species complex</taxon>
        <taxon>Cryphonectria</taxon>
    </lineage>
</organism>
<protein>
    <submittedName>
        <fullName evidence="1">Uncharacterized protein</fullName>
    </submittedName>
</protein>
<dbReference type="Proteomes" id="UP000803844">
    <property type="component" value="Unassembled WGS sequence"/>
</dbReference>
<proteinExistence type="predicted"/>
<dbReference type="EMBL" id="MU032350">
    <property type="protein sequence ID" value="KAF3762861.1"/>
    <property type="molecule type" value="Genomic_DNA"/>
</dbReference>
<comment type="caution">
    <text evidence="1">The sequence shown here is derived from an EMBL/GenBank/DDBJ whole genome shotgun (WGS) entry which is preliminary data.</text>
</comment>
<evidence type="ECO:0000313" key="2">
    <source>
        <dbReference type="Proteomes" id="UP000803844"/>
    </source>
</evidence>
<keyword evidence="2" id="KW-1185">Reference proteome</keyword>
<dbReference type="GeneID" id="63834700"/>
<dbReference type="RefSeq" id="XP_040773840.1">
    <property type="nucleotide sequence ID" value="XM_040917571.1"/>
</dbReference>
<dbReference type="OrthoDB" id="4779840at2759"/>
<gene>
    <name evidence="1" type="ORF">M406DRAFT_263167</name>
</gene>
<reference evidence="1" key="1">
    <citation type="journal article" date="2020" name="Phytopathology">
        <title>Genome sequence of the chestnut blight fungus Cryphonectria parasitica EP155: A fundamental resource for an archetypical invasive plant pathogen.</title>
        <authorList>
            <person name="Crouch J.A."/>
            <person name="Dawe A."/>
            <person name="Aerts A."/>
            <person name="Barry K."/>
            <person name="Churchill A.C.L."/>
            <person name="Grimwood J."/>
            <person name="Hillman B."/>
            <person name="Milgroom M.G."/>
            <person name="Pangilinan J."/>
            <person name="Smith M."/>
            <person name="Salamov A."/>
            <person name="Schmutz J."/>
            <person name="Yadav J."/>
            <person name="Grigoriev I.V."/>
            <person name="Nuss D."/>
        </authorList>
    </citation>
    <scope>NUCLEOTIDE SEQUENCE</scope>
    <source>
        <strain evidence="1">EP155</strain>
    </source>
</reference>
<evidence type="ECO:0000313" key="1">
    <source>
        <dbReference type="EMBL" id="KAF3762861.1"/>
    </source>
</evidence>